<gene>
    <name evidence="5" type="ORF">JRQ81_016036</name>
</gene>
<evidence type="ECO:0000256" key="1">
    <source>
        <dbReference type="ARBA" id="ARBA00022737"/>
    </source>
</evidence>
<evidence type="ECO:0000256" key="2">
    <source>
        <dbReference type="ARBA" id="ARBA00023157"/>
    </source>
</evidence>
<feature type="non-terminal residue" evidence="5">
    <location>
        <position position="811"/>
    </location>
</feature>
<dbReference type="Pfam" id="PF00094">
    <property type="entry name" value="VWD"/>
    <property type="match status" value="3"/>
</dbReference>
<dbReference type="PROSITE" id="PS51233">
    <property type="entry name" value="VWFD"/>
    <property type="match status" value="3"/>
</dbReference>
<accession>A0A9Q0XXP8</accession>
<dbReference type="SMART" id="SM00832">
    <property type="entry name" value="C8"/>
    <property type="match status" value="1"/>
</dbReference>
<evidence type="ECO:0000313" key="6">
    <source>
        <dbReference type="Proteomes" id="UP001142489"/>
    </source>
</evidence>
<dbReference type="InterPro" id="IPR050780">
    <property type="entry name" value="Mucin_vWF_Thrombospondin_sf"/>
</dbReference>
<dbReference type="PANTHER" id="PTHR11339:SF225">
    <property type="entry name" value="OTOGELIN-LIKE PROTEIN"/>
    <property type="match status" value="1"/>
</dbReference>
<dbReference type="InterPro" id="IPR002919">
    <property type="entry name" value="TIL_dom"/>
</dbReference>
<feature type="domain" description="VWFD" evidence="4">
    <location>
        <begin position="1"/>
        <end position="92"/>
    </location>
</feature>
<dbReference type="GO" id="GO:0005615">
    <property type="term" value="C:extracellular space"/>
    <property type="evidence" value="ECO:0007669"/>
    <property type="project" value="TreeGrafter"/>
</dbReference>
<reference evidence="5" key="1">
    <citation type="journal article" date="2023" name="DNA Res.">
        <title>Chromosome-level genome assembly of Phrynocephalus forsythii using third-generation DNA sequencing and Hi-C analysis.</title>
        <authorList>
            <person name="Qi Y."/>
            <person name="Zhao W."/>
            <person name="Zhao Y."/>
            <person name="Niu C."/>
            <person name="Cao S."/>
            <person name="Zhang Y."/>
        </authorList>
    </citation>
    <scope>NUCLEOTIDE SEQUENCE</scope>
    <source>
        <tissue evidence="5">Muscle</tissue>
    </source>
</reference>
<dbReference type="SUPFAM" id="SSF57603">
    <property type="entry name" value="FnI-like domain"/>
    <property type="match status" value="1"/>
</dbReference>
<feature type="domain" description="VWFD" evidence="4">
    <location>
        <begin position="189"/>
        <end position="366"/>
    </location>
</feature>
<dbReference type="AlphaFoldDB" id="A0A9Q0XXP8"/>
<dbReference type="CDD" id="cd19941">
    <property type="entry name" value="TIL"/>
    <property type="match status" value="2"/>
</dbReference>
<dbReference type="EMBL" id="JAPFRF010000006">
    <property type="protein sequence ID" value="KAJ7329862.1"/>
    <property type="molecule type" value="Genomic_DNA"/>
</dbReference>
<evidence type="ECO:0000259" key="4">
    <source>
        <dbReference type="PROSITE" id="PS51233"/>
    </source>
</evidence>
<comment type="caution">
    <text evidence="5">The sequence shown here is derived from an EMBL/GenBank/DDBJ whole genome shotgun (WGS) entry which is preliminary data.</text>
</comment>
<protein>
    <recommendedName>
        <fullName evidence="4">VWFD domain-containing protein</fullName>
    </recommendedName>
</protein>
<dbReference type="OrthoDB" id="8997999at2759"/>
<dbReference type="Pfam" id="PF01826">
    <property type="entry name" value="TIL"/>
    <property type="match status" value="1"/>
</dbReference>
<organism evidence="5 6">
    <name type="scientific">Phrynocephalus forsythii</name>
    <dbReference type="NCBI Taxonomy" id="171643"/>
    <lineage>
        <taxon>Eukaryota</taxon>
        <taxon>Metazoa</taxon>
        <taxon>Chordata</taxon>
        <taxon>Craniata</taxon>
        <taxon>Vertebrata</taxon>
        <taxon>Euteleostomi</taxon>
        <taxon>Lepidosauria</taxon>
        <taxon>Squamata</taxon>
        <taxon>Bifurcata</taxon>
        <taxon>Unidentata</taxon>
        <taxon>Episquamata</taxon>
        <taxon>Toxicofera</taxon>
        <taxon>Iguania</taxon>
        <taxon>Acrodonta</taxon>
        <taxon>Agamidae</taxon>
        <taxon>Agaminae</taxon>
        <taxon>Phrynocephalus</taxon>
    </lineage>
</organism>
<feature type="domain" description="VWFD" evidence="4">
    <location>
        <begin position="647"/>
        <end position="811"/>
    </location>
</feature>
<evidence type="ECO:0000313" key="5">
    <source>
        <dbReference type="EMBL" id="KAJ7329862.1"/>
    </source>
</evidence>
<keyword evidence="2" id="KW-1015">Disulfide bond</keyword>
<keyword evidence="6" id="KW-1185">Reference proteome</keyword>
<keyword evidence="1" id="KW-0677">Repeat</keyword>
<dbReference type="PANTHER" id="PTHR11339">
    <property type="entry name" value="EXTRACELLULAR MATRIX GLYCOPROTEIN RELATED"/>
    <property type="match status" value="1"/>
</dbReference>
<dbReference type="Proteomes" id="UP001142489">
    <property type="component" value="Unassembled WGS sequence"/>
</dbReference>
<dbReference type="Gene3D" id="2.10.25.10">
    <property type="entry name" value="Laminin"/>
    <property type="match status" value="2"/>
</dbReference>
<dbReference type="GO" id="GO:0031012">
    <property type="term" value="C:extracellular matrix"/>
    <property type="evidence" value="ECO:0007669"/>
    <property type="project" value="TreeGrafter"/>
</dbReference>
<dbReference type="Pfam" id="PF08742">
    <property type="entry name" value="C8"/>
    <property type="match status" value="1"/>
</dbReference>
<dbReference type="InterPro" id="IPR014853">
    <property type="entry name" value="VWF/SSPO/ZAN-like_Cys-rich_dom"/>
</dbReference>
<evidence type="ECO:0000256" key="3">
    <source>
        <dbReference type="ARBA" id="ARBA00023180"/>
    </source>
</evidence>
<dbReference type="SMART" id="SM00216">
    <property type="entry name" value="VWD"/>
    <property type="match status" value="2"/>
</dbReference>
<dbReference type="InterPro" id="IPR001846">
    <property type="entry name" value="VWF_type-D"/>
</dbReference>
<dbReference type="InterPro" id="IPR001007">
    <property type="entry name" value="VWF_dom"/>
</dbReference>
<name>A0A9Q0XXP8_9SAUR</name>
<sequence length="811" mass="90395">MLPQTIGNIFIERLADYILVKTTFGFSLAWDGNSGIYIKLTEEHMGKACGLCGNYNNDTSDDFIIQNRDLKEDIAEFANSWSLQTAGDATCIAIASDFPSPCSIDTESYENLLESLFMYAKIFFHWRLVLLDSIECGLILDNGTCIFPSDCPCVYHGTAFPVGSTIEQECSICICIAGIWNCTEHDCPAECSVVGDSHFTTFDGRQYTFLGICQYILVKGTGKDKFIITLQKSLCGQHIHHLDHACIQSITLILEDDISQQVTLKRGGEIQYGYSSQSFNFNGYVEVQNLSSLFVQLKTRFGLRIQFAKDGGRVYIQLSTDWKRRTLGLCGTYNGNLRDDFLSPAGMIEGTPQLHANAWKVSSACHVPVNVPVVDPCNINQQNAGYASQCDIIYQELFAPCHLYISPGLYYQQCRFDACKCGSSCLCNALAHYAHVCGKHGITVDFRSHVSYCGVVCRSGMLYHPCSSFCEHSCSSLSSLDGCDHDCAEGCNCPDGKYFEDSINFCVPMASCRCYYKGRSFQPGEILPTPSGSCLHFVYAVHTCPEEKIYYDCLSPVSGLPSAGVNCELSCANLAMNFTCTPSPPCVSGCICPPGMAEHKGKCYVPDSCPCVWKDWEYIPGEVIATPCYTCICRRGTFNCTYYSCPAVCTVYGDRHYYTFDGLEYDYVGDCQVYLVKSVDHSNLSVIVQNKKCFDNDIVCSKNIFISVGDADIFLTEPLDVQRMLRKHEDKTNYHLWKAGYYIAVHFPDHEITILWDRKTIMHLKVGSRWKGKLAGLCGNFDKLTSNDLTTSNNMEVRNAQLFGESWTIGQ</sequence>
<proteinExistence type="predicted"/>
<dbReference type="SUPFAM" id="SSF57567">
    <property type="entry name" value="Serine protease inhibitors"/>
    <property type="match status" value="2"/>
</dbReference>
<dbReference type="SMART" id="SM00215">
    <property type="entry name" value="VWC_out"/>
    <property type="match status" value="1"/>
</dbReference>
<keyword evidence="3" id="KW-0325">Glycoprotein</keyword>
<dbReference type="InterPro" id="IPR036084">
    <property type="entry name" value="Ser_inhib-like_sf"/>
</dbReference>